<keyword evidence="1" id="KW-0812">Transmembrane</keyword>
<accession>A0A1F8DV40</accession>
<feature type="transmembrane region" description="Helical" evidence="1">
    <location>
        <begin position="125"/>
        <end position="143"/>
    </location>
</feature>
<gene>
    <name evidence="3" type="ORF">A2372_00130</name>
</gene>
<dbReference type="AlphaFoldDB" id="A0A1F8DV40"/>
<sequence length="224" mass="23847">MKEVASMVLLLVLFAATNVGAADRVEVFNGSLRVAQPAGQWQQTDVVVTPEAQKYPVQWQQAFKNPGAIVPVKTSVKRGAMLDAAHQQENTILELGVAMIGNNVIDVVPGEGRVISSEPTYNPYIFFWAAAMLLMALSNWLIWRGRNENAAAFVVAAAIAAAAIAAAAIAAFAAAAIAAIAIAIAFAFAIFAFVAFTLENSKAYQMAVAIFYMVMIVSIIAFYA</sequence>
<evidence type="ECO:0000313" key="4">
    <source>
        <dbReference type="Proteomes" id="UP000176422"/>
    </source>
</evidence>
<dbReference type="Proteomes" id="UP000176422">
    <property type="component" value="Unassembled WGS sequence"/>
</dbReference>
<evidence type="ECO:0000256" key="2">
    <source>
        <dbReference type="SAM" id="SignalP"/>
    </source>
</evidence>
<feature type="transmembrane region" description="Helical" evidence="1">
    <location>
        <begin position="203"/>
        <end position="223"/>
    </location>
</feature>
<name>A0A1F8DV40_9BACT</name>
<dbReference type="EMBL" id="MGIT01000006">
    <property type="protein sequence ID" value="OGM92444.1"/>
    <property type="molecule type" value="Genomic_DNA"/>
</dbReference>
<reference evidence="3 4" key="1">
    <citation type="journal article" date="2016" name="Nat. Commun.">
        <title>Thousands of microbial genomes shed light on interconnected biogeochemical processes in an aquifer system.</title>
        <authorList>
            <person name="Anantharaman K."/>
            <person name="Brown C.T."/>
            <person name="Hug L.A."/>
            <person name="Sharon I."/>
            <person name="Castelle C.J."/>
            <person name="Probst A.J."/>
            <person name="Thomas B.C."/>
            <person name="Singh A."/>
            <person name="Wilkins M.J."/>
            <person name="Karaoz U."/>
            <person name="Brodie E.L."/>
            <person name="Williams K.H."/>
            <person name="Hubbard S.S."/>
            <person name="Banfield J.F."/>
        </authorList>
    </citation>
    <scope>NUCLEOTIDE SEQUENCE [LARGE SCALE GENOMIC DNA]</scope>
</reference>
<keyword evidence="1" id="KW-0472">Membrane</keyword>
<organism evidence="3 4">
    <name type="scientific">Candidatus Wolfebacteria bacterium RIFOXYB1_FULL_54_12</name>
    <dbReference type="NCBI Taxonomy" id="1802559"/>
    <lineage>
        <taxon>Bacteria</taxon>
        <taxon>Candidatus Wolfeibacteriota</taxon>
    </lineage>
</organism>
<feature type="chain" id="PRO_5009535211" evidence="2">
    <location>
        <begin position="22"/>
        <end position="224"/>
    </location>
</feature>
<keyword evidence="2" id="KW-0732">Signal</keyword>
<comment type="caution">
    <text evidence="3">The sequence shown here is derived from an EMBL/GenBank/DDBJ whole genome shotgun (WGS) entry which is preliminary data.</text>
</comment>
<evidence type="ECO:0000313" key="3">
    <source>
        <dbReference type="EMBL" id="OGM92444.1"/>
    </source>
</evidence>
<proteinExistence type="predicted"/>
<feature type="transmembrane region" description="Helical" evidence="1">
    <location>
        <begin position="176"/>
        <end position="196"/>
    </location>
</feature>
<keyword evidence="1" id="KW-1133">Transmembrane helix</keyword>
<evidence type="ECO:0000256" key="1">
    <source>
        <dbReference type="SAM" id="Phobius"/>
    </source>
</evidence>
<feature type="signal peptide" evidence="2">
    <location>
        <begin position="1"/>
        <end position="21"/>
    </location>
</feature>
<feature type="transmembrane region" description="Helical" evidence="1">
    <location>
        <begin position="150"/>
        <end position="170"/>
    </location>
</feature>
<protein>
    <submittedName>
        <fullName evidence="3">Uncharacterized protein</fullName>
    </submittedName>
</protein>